<reference evidence="2" key="1">
    <citation type="submission" date="2016-11" db="EMBL/GenBank/DDBJ databases">
        <authorList>
            <person name="Varghese N."/>
            <person name="Submissions S."/>
        </authorList>
    </citation>
    <scope>NUCLEOTIDE SEQUENCE [LARGE SCALE GENOMIC DNA]</scope>
    <source>
        <strain evidence="2">DSM 11003</strain>
    </source>
</reference>
<dbReference type="CDD" id="cd06558">
    <property type="entry name" value="crotonase-like"/>
    <property type="match status" value="1"/>
</dbReference>
<keyword evidence="2" id="KW-1185">Reference proteome</keyword>
<dbReference type="PANTHER" id="PTHR11941">
    <property type="entry name" value="ENOYL-COA HYDRATASE-RELATED"/>
    <property type="match status" value="1"/>
</dbReference>
<evidence type="ECO:0000313" key="1">
    <source>
        <dbReference type="EMBL" id="SHG51635.1"/>
    </source>
</evidence>
<dbReference type="InterPro" id="IPR029045">
    <property type="entry name" value="ClpP/crotonase-like_dom_sf"/>
</dbReference>
<dbReference type="GO" id="GO:0006635">
    <property type="term" value="P:fatty acid beta-oxidation"/>
    <property type="evidence" value="ECO:0007669"/>
    <property type="project" value="TreeGrafter"/>
</dbReference>
<dbReference type="Pfam" id="PF00378">
    <property type="entry name" value="ECH_1"/>
    <property type="match status" value="1"/>
</dbReference>
<dbReference type="GO" id="GO:0004165">
    <property type="term" value="F:delta(3)-delta(2)-enoyl-CoA isomerase activity"/>
    <property type="evidence" value="ECO:0007669"/>
    <property type="project" value="TreeGrafter"/>
</dbReference>
<dbReference type="Gene3D" id="3.90.226.10">
    <property type="entry name" value="2-enoyl-CoA Hydratase, Chain A, domain 1"/>
    <property type="match status" value="1"/>
</dbReference>
<dbReference type="STRING" id="1123382.SAMN02745221_00363"/>
<dbReference type="AlphaFoldDB" id="A0A1M5KG08"/>
<dbReference type="InterPro" id="IPR001753">
    <property type="entry name" value="Enoyl-CoA_hydra/iso"/>
</dbReference>
<dbReference type="PANTHER" id="PTHR11941:SF75">
    <property type="entry name" value="ENOYL-COA HYDRATASE_ISOMERASE FAMILY PROTEIN"/>
    <property type="match status" value="1"/>
</dbReference>
<dbReference type="OrthoDB" id="9777977at2"/>
<name>A0A1M5KG08_9FIRM</name>
<proteinExistence type="predicted"/>
<protein>
    <submittedName>
        <fullName evidence="1">Enoyl-CoA hydratase/carnithine racemase</fullName>
    </submittedName>
</protein>
<gene>
    <name evidence="1" type="ORF">SAMN02745221_00363</name>
</gene>
<dbReference type="EMBL" id="FQWY01000005">
    <property type="protein sequence ID" value="SHG51635.1"/>
    <property type="molecule type" value="Genomic_DNA"/>
</dbReference>
<accession>A0A1M5KG08</accession>
<dbReference type="Proteomes" id="UP000242329">
    <property type="component" value="Unassembled WGS sequence"/>
</dbReference>
<sequence>MAIVEWQKDGTVAIMIMNNGENRHNPVWAEAMLATYEEILADQEIKAIVLTSSDPKYFSLGVDTNWLGEQLKTGDYPTISKWLYRNSEVFKAFLLSPVPTIAAINGHAFGNGAMLAGSCDFRFMRADRGYFCFPEIDLGIQFAPSMIEWMKRIMPYHLFIRLKFTGERVDARELEKYNVIIKACENGEKTLEEAVAFARTFNKSRTTLAEMKRRTYKHIIDKMIYEDPEYYDYKPEAAKEGRSPIFMFTPLT</sequence>
<evidence type="ECO:0000313" key="2">
    <source>
        <dbReference type="Proteomes" id="UP000242329"/>
    </source>
</evidence>
<dbReference type="SUPFAM" id="SSF52096">
    <property type="entry name" value="ClpP/crotonase"/>
    <property type="match status" value="1"/>
</dbReference>
<organism evidence="1 2">
    <name type="scientific">Thermosyntropha lipolytica DSM 11003</name>
    <dbReference type="NCBI Taxonomy" id="1123382"/>
    <lineage>
        <taxon>Bacteria</taxon>
        <taxon>Bacillati</taxon>
        <taxon>Bacillota</taxon>
        <taxon>Clostridia</taxon>
        <taxon>Eubacteriales</taxon>
        <taxon>Syntrophomonadaceae</taxon>
        <taxon>Thermosyntropha</taxon>
    </lineage>
</organism>
<dbReference type="RefSeq" id="WP_073089339.1">
    <property type="nucleotide sequence ID" value="NZ_FQWY01000005.1"/>
</dbReference>